<name>A0AAD9VMW2_9HYME</name>
<evidence type="ECO:0000256" key="16">
    <source>
        <dbReference type="ARBA" id="ARBA00047493"/>
    </source>
</evidence>
<evidence type="ECO:0000256" key="14">
    <source>
        <dbReference type="ARBA" id="ARBA00023128"/>
    </source>
</evidence>
<evidence type="ECO:0000256" key="19">
    <source>
        <dbReference type="PIRSR" id="PIRSR038895-2"/>
    </source>
</evidence>
<protein>
    <recommendedName>
        <fullName evidence="17">Folylpolyglutamate synthase</fullName>
        <ecNumber evidence="17">6.3.2.17</ecNumber>
    </recommendedName>
    <alternativeName>
        <fullName evidence="17">Folylpoly-gamma-glutamate synthetase</fullName>
    </alternativeName>
    <alternativeName>
        <fullName evidence="17">Tetrahydrofolylpolyglutamate synthase</fullName>
    </alternativeName>
</protein>
<evidence type="ECO:0000256" key="10">
    <source>
        <dbReference type="ARBA" id="ARBA00022741"/>
    </source>
</evidence>
<evidence type="ECO:0000256" key="11">
    <source>
        <dbReference type="ARBA" id="ARBA00022792"/>
    </source>
</evidence>
<keyword evidence="6" id="KW-0963">Cytoplasm</keyword>
<evidence type="ECO:0000256" key="12">
    <source>
        <dbReference type="ARBA" id="ARBA00022840"/>
    </source>
</evidence>
<dbReference type="NCBIfam" id="TIGR01499">
    <property type="entry name" value="folC"/>
    <property type="match status" value="1"/>
</dbReference>
<comment type="subcellular location">
    <subcellularLocation>
        <location evidence="3">Cytoplasm</location>
    </subcellularLocation>
    <subcellularLocation>
        <location evidence="1">Mitochondrion inner membrane</location>
    </subcellularLocation>
    <subcellularLocation>
        <location evidence="2">Mitochondrion matrix</location>
    </subcellularLocation>
</comment>
<organism evidence="20 21">
    <name type="scientific">Odynerus spinipes</name>
    <dbReference type="NCBI Taxonomy" id="1348599"/>
    <lineage>
        <taxon>Eukaryota</taxon>
        <taxon>Metazoa</taxon>
        <taxon>Ecdysozoa</taxon>
        <taxon>Arthropoda</taxon>
        <taxon>Hexapoda</taxon>
        <taxon>Insecta</taxon>
        <taxon>Pterygota</taxon>
        <taxon>Neoptera</taxon>
        <taxon>Endopterygota</taxon>
        <taxon>Hymenoptera</taxon>
        <taxon>Apocrita</taxon>
        <taxon>Aculeata</taxon>
        <taxon>Vespoidea</taxon>
        <taxon>Vespidae</taxon>
        <taxon>Eumeninae</taxon>
        <taxon>Odynerus</taxon>
    </lineage>
</organism>
<comment type="catalytic activity">
    <reaction evidence="16 17">
        <text>(6S)-5,6,7,8-tetrahydrofolyl-(gamma-L-Glu)(n) + L-glutamate + ATP = (6S)-5,6,7,8-tetrahydrofolyl-(gamma-L-Glu)(n+1) + ADP + phosphate + H(+)</text>
        <dbReference type="Rhea" id="RHEA:10580"/>
        <dbReference type="Rhea" id="RHEA-COMP:14738"/>
        <dbReference type="Rhea" id="RHEA-COMP:14740"/>
        <dbReference type="ChEBI" id="CHEBI:15378"/>
        <dbReference type="ChEBI" id="CHEBI:29985"/>
        <dbReference type="ChEBI" id="CHEBI:30616"/>
        <dbReference type="ChEBI" id="CHEBI:43474"/>
        <dbReference type="ChEBI" id="CHEBI:141005"/>
        <dbReference type="ChEBI" id="CHEBI:456216"/>
        <dbReference type="EC" id="6.3.2.17"/>
    </reaction>
</comment>
<evidence type="ECO:0000256" key="6">
    <source>
        <dbReference type="ARBA" id="ARBA00022490"/>
    </source>
</evidence>
<dbReference type="InterPro" id="IPR018109">
    <property type="entry name" value="Folylpolyglutamate_synth_CS"/>
</dbReference>
<reference evidence="20" key="2">
    <citation type="journal article" date="2023" name="Commun. Biol.">
        <title>Intrasexual cuticular hydrocarbon dimorphism in a wasp sheds light on hydrocarbon biosynthesis genes in Hymenoptera.</title>
        <authorList>
            <person name="Moris V.C."/>
            <person name="Podsiadlowski L."/>
            <person name="Martin S."/>
            <person name="Oeyen J.P."/>
            <person name="Donath A."/>
            <person name="Petersen M."/>
            <person name="Wilbrandt J."/>
            <person name="Misof B."/>
            <person name="Liedtke D."/>
            <person name="Thamm M."/>
            <person name="Scheiner R."/>
            <person name="Schmitt T."/>
            <person name="Niehuis O."/>
        </authorList>
    </citation>
    <scope>NUCLEOTIDE SEQUENCE</scope>
    <source>
        <strain evidence="20">GBR_01_08_01A</strain>
    </source>
</reference>
<keyword evidence="14" id="KW-0496">Mitochondrion</keyword>
<keyword evidence="7 17" id="KW-0554">One-carbon metabolism</keyword>
<evidence type="ECO:0000256" key="17">
    <source>
        <dbReference type="PIRNR" id="PIRNR038895"/>
    </source>
</evidence>
<comment type="cofactor">
    <cofactor evidence="17">
        <name>a monovalent cation</name>
        <dbReference type="ChEBI" id="CHEBI:60242"/>
    </cofactor>
    <text evidence="17">A monovalent cation.</text>
</comment>
<dbReference type="AlphaFoldDB" id="A0AAD9VMW2"/>
<dbReference type="SUPFAM" id="SSF53623">
    <property type="entry name" value="MurD-like peptide ligases, catalytic domain"/>
    <property type="match status" value="1"/>
</dbReference>
<comment type="function">
    <text evidence="17">Catalyzes conversion of folates to polyglutamate derivatives allowing concentration of folate compounds in the cell and the intracellular retention of these cofactors, which are important substrates for most of the folate-dependent enzymes that are involved in one-carbon transfer reactions involved in purine, pyrimidine and amino acid synthesis.</text>
</comment>
<keyword evidence="10 18" id="KW-0547">Nucleotide-binding</keyword>
<dbReference type="GO" id="GO:0005759">
    <property type="term" value="C:mitochondrial matrix"/>
    <property type="evidence" value="ECO:0007669"/>
    <property type="project" value="UniProtKB-SubCell"/>
</dbReference>
<evidence type="ECO:0000256" key="13">
    <source>
        <dbReference type="ARBA" id="ARBA00022842"/>
    </source>
</evidence>
<dbReference type="EMBL" id="JAIFRP010000083">
    <property type="protein sequence ID" value="KAK2579635.1"/>
    <property type="molecule type" value="Genomic_DNA"/>
</dbReference>
<dbReference type="InterPro" id="IPR036615">
    <property type="entry name" value="Mur_ligase_C_dom_sf"/>
</dbReference>
<evidence type="ECO:0000256" key="9">
    <source>
        <dbReference type="ARBA" id="ARBA00022723"/>
    </source>
</evidence>
<keyword evidence="11" id="KW-0999">Mitochondrion inner membrane</keyword>
<dbReference type="GO" id="GO:0005524">
    <property type="term" value="F:ATP binding"/>
    <property type="evidence" value="ECO:0007669"/>
    <property type="project" value="UniProtKB-KW"/>
</dbReference>
<dbReference type="InterPro" id="IPR036565">
    <property type="entry name" value="Mur-like_cat_sf"/>
</dbReference>
<dbReference type="PANTHER" id="PTHR11136">
    <property type="entry name" value="FOLYLPOLYGLUTAMATE SYNTHASE-RELATED"/>
    <property type="match status" value="1"/>
</dbReference>
<feature type="binding site" evidence="18">
    <location>
        <position position="397"/>
    </location>
    <ligand>
        <name>ATP</name>
        <dbReference type="ChEBI" id="CHEBI:30616"/>
    </ligand>
</feature>
<keyword evidence="9 19" id="KW-0479">Metal-binding</keyword>
<evidence type="ECO:0000313" key="21">
    <source>
        <dbReference type="Proteomes" id="UP001258017"/>
    </source>
</evidence>
<dbReference type="GO" id="GO:0046872">
    <property type="term" value="F:metal ion binding"/>
    <property type="evidence" value="ECO:0007669"/>
    <property type="project" value="UniProtKB-KW"/>
</dbReference>
<dbReference type="SUPFAM" id="SSF53244">
    <property type="entry name" value="MurD-like peptide ligases, peptide-binding domain"/>
    <property type="match status" value="1"/>
</dbReference>
<dbReference type="Gene3D" id="3.40.1190.10">
    <property type="entry name" value="Mur-like, catalytic domain"/>
    <property type="match status" value="1"/>
</dbReference>
<keyword evidence="21" id="KW-1185">Reference proteome</keyword>
<gene>
    <name evidence="20" type="ORF">KPH14_011562</name>
</gene>
<evidence type="ECO:0000256" key="5">
    <source>
        <dbReference type="ARBA" id="ARBA00008276"/>
    </source>
</evidence>
<dbReference type="InterPro" id="IPR001645">
    <property type="entry name" value="Folylpolyglutamate_synth"/>
</dbReference>
<evidence type="ECO:0000256" key="4">
    <source>
        <dbReference type="ARBA" id="ARBA00005150"/>
    </source>
</evidence>
<evidence type="ECO:0000256" key="8">
    <source>
        <dbReference type="ARBA" id="ARBA00022598"/>
    </source>
</evidence>
<reference evidence="20" key="1">
    <citation type="submission" date="2021-08" db="EMBL/GenBank/DDBJ databases">
        <authorList>
            <person name="Misof B."/>
            <person name="Oliver O."/>
            <person name="Podsiadlowski L."/>
            <person name="Donath A."/>
            <person name="Peters R."/>
            <person name="Mayer C."/>
            <person name="Rust J."/>
            <person name="Gunkel S."/>
            <person name="Lesny P."/>
            <person name="Martin S."/>
            <person name="Oeyen J.P."/>
            <person name="Petersen M."/>
            <person name="Panagiotis P."/>
            <person name="Wilbrandt J."/>
            <person name="Tanja T."/>
        </authorList>
    </citation>
    <scope>NUCLEOTIDE SEQUENCE</scope>
    <source>
        <strain evidence="20">GBR_01_08_01A</strain>
        <tissue evidence="20">Thorax + abdomen</tissue>
    </source>
</reference>
<comment type="caution">
    <text evidence="20">The sequence shown here is derived from an EMBL/GenBank/DDBJ whole genome shotgun (WGS) entry which is preliminary data.</text>
</comment>
<dbReference type="GO" id="GO:0004326">
    <property type="term" value="F:tetrahydrofolylpolyglutamate synthase activity"/>
    <property type="evidence" value="ECO:0007669"/>
    <property type="project" value="UniProtKB-EC"/>
</dbReference>
<comment type="similarity">
    <text evidence="5 17">Belongs to the folylpolyglutamate synthase family.</text>
</comment>
<dbReference type="Gene3D" id="3.90.190.20">
    <property type="entry name" value="Mur ligase, C-terminal domain"/>
    <property type="match status" value="1"/>
</dbReference>
<dbReference type="PROSITE" id="PS01012">
    <property type="entry name" value="FOLYLPOLYGLU_SYNT_2"/>
    <property type="match status" value="1"/>
</dbReference>
<evidence type="ECO:0000256" key="15">
    <source>
        <dbReference type="ARBA" id="ARBA00023136"/>
    </source>
</evidence>
<accession>A0AAD9VMW2</accession>
<evidence type="ECO:0000256" key="7">
    <source>
        <dbReference type="ARBA" id="ARBA00022563"/>
    </source>
</evidence>
<evidence type="ECO:0000256" key="1">
    <source>
        <dbReference type="ARBA" id="ARBA00004273"/>
    </source>
</evidence>
<evidence type="ECO:0000256" key="18">
    <source>
        <dbReference type="PIRSR" id="PIRSR038895-1"/>
    </source>
</evidence>
<feature type="binding site" evidence="18">
    <location>
        <position position="383"/>
    </location>
    <ligand>
        <name>ATP</name>
        <dbReference type="ChEBI" id="CHEBI:30616"/>
    </ligand>
</feature>
<keyword evidence="13 19" id="KW-0460">Magnesium</keyword>
<feature type="binding site" evidence="19">
    <location>
        <position position="199"/>
    </location>
    <ligand>
        <name>Mg(2+)</name>
        <dbReference type="ChEBI" id="CHEBI:18420"/>
        <label>1</label>
    </ligand>
</feature>
<sequence length="546" mass="62293">MHYCKIRFMVQIKFILKNYSIYIVFTKMSKNIRTGHSLYTITNYEDAIKKLRDLQSNVTYLNSVIKNPLVNSTTKLKDTEKYLLRSGISLEQLDNLSIIHVAGTKGKGSVCAFTEAILREHGFRTGFFSSPHLVSVRERIRINGCPMSQTDFAFYFSELYRKLEDAKEFESDMPMYFKFLTVLMFNVFLNENIDVAIIEVGIGGEFDCTNIIRNPVCVGITNLGLDHTFLLGNTIEEIAFQKSGIFKPNTTAFTLPQPKEALQVLKERAIEKKCTLHVIPPFQSYEWGNKLLSYKMLSEIQQQNASLAVQLAVEWIKFRTNEKHSSPINNSIYNKKCCSSFYENTEANVKKIHFGRQDKKYNMENVSDEKLTAALSSCVWPGRQQILKGTSIDFYLDGAHTLESIDCCISWFNSHIEKKAGKRYLIFNITGQRDTSRFLTLLKSVKFHRVYFVPNLSGIPDIDDQTNITFIDKQIPRCQQHCEIWGEGSTVANNVMEILCNIKTEYGNKEPIACKDRAQVLITGSLHLVGAALAILDPDLTMSTTF</sequence>
<proteinExistence type="inferred from homology"/>
<dbReference type="EC" id="6.3.2.17" evidence="17"/>
<evidence type="ECO:0000313" key="20">
    <source>
        <dbReference type="EMBL" id="KAK2579635.1"/>
    </source>
</evidence>
<feature type="binding site" evidence="19">
    <location>
        <position position="130"/>
    </location>
    <ligand>
        <name>Mg(2+)</name>
        <dbReference type="ChEBI" id="CHEBI:18420"/>
        <label>1</label>
    </ligand>
</feature>
<dbReference type="Proteomes" id="UP001258017">
    <property type="component" value="Unassembled WGS sequence"/>
</dbReference>
<keyword evidence="8 17" id="KW-0436">Ligase</keyword>
<feature type="binding site" evidence="19">
    <location>
        <position position="227"/>
    </location>
    <ligand>
        <name>Mg(2+)</name>
        <dbReference type="ChEBI" id="CHEBI:18420"/>
        <label>1</label>
    </ligand>
</feature>
<dbReference type="GO" id="GO:0005743">
    <property type="term" value="C:mitochondrial inner membrane"/>
    <property type="evidence" value="ECO:0007669"/>
    <property type="project" value="UniProtKB-SubCell"/>
</dbReference>
<comment type="pathway">
    <text evidence="4 17">Cofactor biosynthesis; tetrahydrofolylpolyglutamate biosynthesis.</text>
</comment>
<dbReference type="InterPro" id="IPR023600">
    <property type="entry name" value="Folylpolyglutamate_synth_euk"/>
</dbReference>
<evidence type="ECO:0000256" key="3">
    <source>
        <dbReference type="ARBA" id="ARBA00004496"/>
    </source>
</evidence>
<keyword evidence="15" id="KW-0472">Membrane</keyword>
<keyword evidence="12 18" id="KW-0067">ATP-binding</keyword>
<evidence type="ECO:0000256" key="2">
    <source>
        <dbReference type="ARBA" id="ARBA00004305"/>
    </source>
</evidence>
<dbReference type="GO" id="GO:0006730">
    <property type="term" value="P:one-carbon metabolic process"/>
    <property type="evidence" value="ECO:0007669"/>
    <property type="project" value="UniProtKB-KW"/>
</dbReference>
<dbReference type="PIRSF" id="PIRSF038895">
    <property type="entry name" value="FPGS"/>
    <property type="match status" value="1"/>
</dbReference>
<dbReference type="GO" id="GO:0005829">
    <property type="term" value="C:cytosol"/>
    <property type="evidence" value="ECO:0007669"/>
    <property type="project" value="TreeGrafter"/>
</dbReference>
<dbReference type="PANTHER" id="PTHR11136:SF5">
    <property type="entry name" value="FOLYLPOLYGLUTAMATE SYNTHASE, MITOCHONDRIAL"/>
    <property type="match status" value="1"/>
</dbReference>